<dbReference type="CDD" id="cd04182">
    <property type="entry name" value="GT_2_like_f"/>
    <property type="match status" value="1"/>
</dbReference>
<dbReference type="PANTHER" id="PTHR43777:SF1">
    <property type="entry name" value="MOLYBDENUM COFACTOR CYTIDYLYLTRANSFERASE"/>
    <property type="match status" value="1"/>
</dbReference>
<feature type="domain" description="MobA-like NTP transferase" evidence="2">
    <location>
        <begin position="6"/>
        <end position="165"/>
    </location>
</feature>
<dbReference type="PANTHER" id="PTHR43777">
    <property type="entry name" value="MOLYBDENUM COFACTOR CYTIDYLYLTRANSFERASE"/>
    <property type="match status" value="1"/>
</dbReference>
<dbReference type="SUPFAM" id="SSF53448">
    <property type="entry name" value="Nucleotide-diphospho-sugar transferases"/>
    <property type="match status" value="1"/>
</dbReference>
<dbReference type="Proteomes" id="UP001193035">
    <property type="component" value="Unassembled WGS sequence"/>
</dbReference>
<dbReference type="InterPro" id="IPR029044">
    <property type="entry name" value="Nucleotide-diphossugar_trans"/>
</dbReference>
<evidence type="ECO:0000259" key="2">
    <source>
        <dbReference type="Pfam" id="PF12804"/>
    </source>
</evidence>
<dbReference type="Gene3D" id="3.90.550.10">
    <property type="entry name" value="Spore Coat Polysaccharide Biosynthesis Protein SpsA, Chain A"/>
    <property type="match status" value="1"/>
</dbReference>
<evidence type="ECO:0000313" key="3">
    <source>
        <dbReference type="EMBL" id="TMV06537.1"/>
    </source>
</evidence>
<proteinExistence type="predicted"/>
<protein>
    <submittedName>
        <fullName evidence="3">Nucleotidyltransferase family protein</fullName>
    </submittedName>
</protein>
<gene>
    <name evidence="3" type="ORF">FGK63_15465</name>
</gene>
<reference evidence="3 4" key="1">
    <citation type="submission" date="2019-05" db="EMBL/GenBank/DDBJ databases">
        <title>Ruegeria sp. nov., isolated from tidal flat.</title>
        <authorList>
            <person name="Kim W."/>
        </authorList>
    </citation>
    <scope>NUCLEOTIDE SEQUENCE [LARGE SCALE GENOMIC DNA]</scope>
    <source>
        <strain evidence="3 4">CAU 1488</strain>
    </source>
</reference>
<comment type="caution">
    <text evidence="3">The sequence shown here is derived from an EMBL/GenBank/DDBJ whole genome shotgun (WGS) entry which is preliminary data.</text>
</comment>
<evidence type="ECO:0000256" key="1">
    <source>
        <dbReference type="ARBA" id="ARBA00022842"/>
    </source>
</evidence>
<evidence type="ECO:0000313" key="4">
    <source>
        <dbReference type="Proteomes" id="UP001193035"/>
    </source>
</evidence>
<accession>A0ABY2WVA2</accession>
<sequence length="202" mass="21903">MSIPIILLAAGQSRRMGGADKLLQEVDGRPLLRRSAEIARSVAPVIVALPPAPHPRHDALSGLDVLGVPIADAQEGMNASLRGAVRALPQDAQAVMILLADLPDLTAEDLTTVMRAVRDVPDNLIWRGATEDGKPGHPVVFHRDLFPDLAKLTGDGGAQTLVRRHAGRVHLVPLPGQHARTDLDTPDDWNRWRSGRERLRES</sequence>
<organism evidence="3 4">
    <name type="scientific">Ruegeria sediminis</name>
    <dbReference type="NCBI Taxonomy" id="2583820"/>
    <lineage>
        <taxon>Bacteria</taxon>
        <taxon>Pseudomonadati</taxon>
        <taxon>Pseudomonadota</taxon>
        <taxon>Alphaproteobacteria</taxon>
        <taxon>Rhodobacterales</taxon>
        <taxon>Roseobacteraceae</taxon>
        <taxon>Ruegeria</taxon>
    </lineage>
</organism>
<name>A0ABY2WVA2_9RHOB</name>
<keyword evidence="4" id="KW-1185">Reference proteome</keyword>
<keyword evidence="1" id="KW-0460">Magnesium</keyword>
<dbReference type="InterPro" id="IPR025877">
    <property type="entry name" value="MobA-like_NTP_Trfase"/>
</dbReference>
<dbReference type="EMBL" id="VCPD01000005">
    <property type="protein sequence ID" value="TMV06537.1"/>
    <property type="molecule type" value="Genomic_DNA"/>
</dbReference>
<dbReference type="Pfam" id="PF12804">
    <property type="entry name" value="NTP_transf_3"/>
    <property type="match status" value="1"/>
</dbReference>